<feature type="signal peptide" evidence="1">
    <location>
        <begin position="1"/>
        <end position="18"/>
    </location>
</feature>
<proteinExistence type="predicted"/>
<dbReference type="InterPro" id="IPR039437">
    <property type="entry name" value="FrzH/put_lumazine-bd"/>
</dbReference>
<dbReference type="RefSeq" id="WP_039141169.1">
    <property type="nucleotide sequence ID" value="NZ_JSVC01000016.1"/>
</dbReference>
<dbReference type="EMBL" id="JSVC01000016">
    <property type="protein sequence ID" value="KIC93880.1"/>
    <property type="molecule type" value="Genomic_DNA"/>
</dbReference>
<keyword evidence="3" id="KW-1185">Reference proteome</keyword>
<organism evidence="2 3">
    <name type="scientific">Flavihumibacter solisilvae</name>
    <dbReference type="NCBI Taxonomy" id="1349421"/>
    <lineage>
        <taxon>Bacteria</taxon>
        <taxon>Pseudomonadati</taxon>
        <taxon>Bacteroidota</taxon>
        <taxon>Chitinophagia</taxon>
        <taxon>Chitinophagales</taxon>
        <taxon>Chitinophagaceae</taxon>
        <taxon>Flavihumibacter</taxon>
    </lineage>
</organism>
<dbReference type="STRING" id="1349421.OI18_14935"/>
<dbReference type="OrthoDB" id="117186at2"/>
<evidence type="ECO:0000256" key="1">
    <source>
        <dbReference type="SAM" id="SignalP"/>
    </source>
</evidence>
<dbReference type="Gene3D" id="3.10.450.50">
    <property type="match status" value="1"/>
</dbReference>
<dbReference type="AlphaFoldDB" id="A0A0C1II51"/>
<evidence type="ECO:0000313" key="2">
    <source>
        <dbReference type="EMBL" id="KIC93880.1"/>
    </source>
</evidence>
<evidence type="ECO:0000313" key="3">
    <source>
        <dbReference type="Proteomes" id="UP000031408"/>
    </source>
</evidence>
<dbReference type="Pfam" id="PF12893">
    <property type="entry name" value="Lumazine_bd_2"/>
    <property type="match status" value="1"/>
</dbReference>
<reference evidence="2 3" key="1">
    <citation type="submission" date="2014-11" db="EMBL/GenBank/DDBJ databases">
        <title>Genome sequence of Flavihumibacter solisilvae 3-3.</title>
        <authorList>
            <person name="Zhou G."/>
            <person name="Li M."/>
            <person name="Wang G."/>
        </authorList>
    </citation>
    <scope>NUCLEOTIDE SEQUENCE [LARGE SCALE GENOMIC DNA]</scope>
    <source>
        <strain evidence="2 3">3-3</strain>
    </source>
</reference>
<dbReference type="SUPFAM" id="SSF54427">
    <property type="entry name" value="NTF2-like"/>
    <property type="match status" value="1"/>
</dbReference>
<protein>
    <recommendedName>
        <fullName evidence="4">DUF4440 domain-containing protein</fullName>
    </recommendedName>
</protein>
<feature type="chain" id="PRO_5002147222" description="DUF4440 domain-containing protein" evidence="1">
    <location>
        <begin position="19"/>
        <end position="152"/>
    </location>
</feature>
<accession>A0A0C1II51</accession>
<evidence type="ECO:0008006" key="4">
    <source>
        <dbReference type="Google" id="ProtNLM"/>
    </source>
</evidence>
<keyword evidence="1" id="KW-0732">Signal</keyword>
<dbReference type="InterPro" id="IPR032710">
    <property type="entry name" value="NTF2-like_dom_sf"/>
</dbReference>
<gene>
    <name evidence="2" type="ORF">OI18_14935</name>
</gene>
<name>A0A0C1II51_9BACT</name>
<dbReference type="Proteomes" id="UP000031408">
    <property type="component" value="Unassembled WGS sequence"/>
</dbReference>
<sequence>MKYLFSLLILCASYQAQAQSADEKGVKTVIDQLFTAMRTGDTALLAASFAPAAMMQTIVQKNDGSVVVRTDAVSGFVTSVGKPHPDVYDERISYEAIHIDGNLAAAWTPYLFYIGSKFSHCGVNSFQLVKISGEWKIQYIIDTRRKDNCIVK</sequence>
<comment type="caution">
    <text evidence="2">The sequence shown here is derived from an EMBL/GenBank/DDBJ whole genome shotgun (WGS) entry which is preliminary data.</text>
</comment>